<gene>
    <name evidence="2" type="ORF">EZS28_047573</name>
</gene>
<evidence type="ECO:0000256" key="1">
    <source>
        <dbReference type="SAM" id="MobiDB-lite"/>
    </source>
</evidence>
<dbReference type="Proteomes" id="UP000324800">
    <property type="component" value="Unassembled WGS sequence"/>
</dbReference>
<feature type="non-terminal residue" evidence="2">
    <location>
        <position position="338"/>
    </location>
</feature>
<evidence type="ECO:0000313" key="3">
    <source>
        <dbReference type="Proteomes" id="UP000324800"/>
    </source>
</evidence>
<accession>A0A5J4TGR3</accession>
<proteinExistence type="predicted"/>
<comment type="caution">
    <text evidence="2">The sequence shown here is derived from an EMBL/GenBank/DDBJ whole genome shotgun (WGS) entry which is preliminary data.</text>
</comment>
<reference evidence="2 3" key="1">
    <citation type="submission" date="2019-03" db="EMBL/GenBank/DDBJ databases">
        <title>Single cell metagenomics reveals metabolic interactions within the superorganism composed of flagellate Streblomastix strix and complex community of Bacteroidetes bacteria on its surface.</title>
        <authorList>
            <person name="Treitli S.C."/>
            <person name="Kolisko M."/>
            <person name="Husnik F."/>
            <person name="Keeling P."/>
            <person name="Hampl V."/>
        </authorList>
    </citation>
    <scope>NUCLEOTIDE SEQUENCE [LARGE SCALE GENOMIC DNA]</scope>
    <source>
        <strain evidence="2">ST1C</strain>
    </source>
</reference>
<dbReference type="EMBL" id="SNRW01032233">
    <property type="protein sequence ID" value="KAA6356900.1"/>
    <property type="molecule type" value="Genomic_DNA"/>
</dbReference>
<dbReference type="AlphaFoldDB" id="A0A5J4TGR3"/>
<evidence type="ECO:0000313" key="2">
    <source>
        <dbReference type="EMBL" id="KAA6356900.1"/>
    </source>
</evidence>
<dbReference type="OrthoDB" id="10663306at2759"/>
<protein>
    <submittedName>
        <fullName evidence="2">Uncharacterized protein</fullName>
    </submittedName>
</protein>
<sequence>MFNRVIAPYLHCKKEKTLFDHLILETHDMKVLHRNIASGAFQELNALEQILLMEQLILTEKKENIENMKKDGYQKKDKDISIAKNLCREFLRMIQQRIDASPSDLEKETRLFEIALKSGLEREQEIIDTKQSQMDQERQLKKQELLSEGGRSIESYKTRNQKKKLSSSIEMKQQDHDSKIEQLLSDSEIFGESYQYEYPPPNIPHFHQVDNTKEYRENQYYEYNLHNQETKELIPWNQFWIDYAEYILRPLIDENKQQQLSNKLPFISSNIIHAHSSFTEVVMAIGLSDVSLTHIEQQLKYERKEDHNYGIIECEQSACIVFIKETEEAIMNERQTNV</sequence>
<name>A0A5J4TGR3_9EUKA</name>
<feature type="region of interest" description="Disordered" evidence="1">
    <location>
        <begin position="151"/>
        <end position="172"/>
    </location>
</feature>
<organism evidence="2 3">
    <name type="scientific">Streblomastix strix</name>
    <dbReference type="NCBI Taxonomy" id="222440"/>
    <lineage>
        <taxon>Eukaryota</taxon>
        <taxon>Metamonada</taxon>
        <taxon>Preaxostyla</taxon>
        <taxon>Oxymonadida</taxon>
        <taxon>Streblomastigidae</taxon>
        <taxon>Streblomastix</taxon>
    </lineage>
</organism>